<feature type="domain" description="DUF2061" evidence="2">
    <location>
        <begin position="10"/>
        <end position="59"/>
    </location>
</feature>
<dbReference type="Pfam" id="PF09834">
    <property type="entry name" value="DUF2061"/>
    <property type="match status" value="1"/>
</dbReference>
<feature type="transmembrane region" description="Helical" evidence="1">
    <location>
        <begin position="35"/>
        <end position="53"/>
    </location>
</feature>
<evidence type="ECO:0000313" key="3">
    <source>
        <dbReference type="EMBL" id="CAB4690972.1"/>
    </source>
</evidence>
<sequence length="74" mass="8499">MDTKRRTLGKTISWYIVHNGMMFTITYILTGSWELGVTIAVLQTIGEAVLYYFHERIWARIKPKKTGIPAEPKG</sequence>
<evidence type="ECO:0000259" key="2">
    <source>
        <dbReference type="Pfam" id="PF09834"/>
    </source>
</evidence>
<reference evidence="3" key="1">
    <citation type="submission" date="2020-05" db="EMBL/GenBank/DDBJ databases">
        <authorList>
            <person name="Chiriac C."/>
            <person name="Salcher M."/>
            <person name="Ghai R."/>
            <person name="Kavagutti S V."/>
        </authorList>
    </citation>
    <scope>NUCLEOTIDE SEQUENCE</scope>
</reference>
<keyword evidence="1" id="KW-0472">Membrane</keyword>
<keyword evidence="1" id="KW-1133">Transmembrane helix</keyword>
<protein>
    <submittedName>
        <fullName evidence="3">Unannotated protein</fullName>
    </submittedName>
</protein>
<organism evidence="3">
    <name type="scientific">freshwater metagenome</name>
    <dbReference type="NCBI Taxonomy" id="449393"/>
    <lineage>
        <taxon>unclassified sequences</taxon>
        <taxon>metagenomes</taxon>
        <taxon>ecological metagenomes</taxon>
    </lineage>
</organism>
<name>A0A6J6NYG3_9ZZZZ</name>
<keyword evidence="1" id="KW-0812">Transmembrane</keyword>
<evidence type="ECO:0000256" key="1">
    <source>
        <dbReference type="SAM" id="Phobius"/>
    </source>
</evidence>
<gene>
    <name evidence="3" type="ORF">UFOPK2370_00958</name>
</gene>
<dbReference type="InterPro" id="IPR018638">
    <property type="entry name" value="DUF2061_membrane"/>
</dbReference>
<proteinExistence type="predicted"/>
<feature type="transmembrane region" description="Helical" evidence="1">
    <location>
        <begin position="12"/>
        <end position="29"/>
    </location>
</feature>
<accession>A0A6J6NYG3</accession>
<dbReference type="EMBL" id="CAEZXK010000027">
    <property type="protein sequence ID" value="CAB4690972.1"/>
    <property type="molecule type" value="Genomic_DNA"/>
</dbReference>
<dbReference type="AlphaFoldDB" id="A0A6J6NYG3"/>